<keyword evidence="2" id="KW-0349">Heme</keyword>
<proteinExistence type="inferred from homology"/>
<keyword evidence="3" id="KW-0479">Metal-binding</keyword>
<dbReference type="CDD" id="cd11035">
    <property type="entry name" value="P450cam-like"/>
    <property type="match status" value="1"/>
</dbReference>
<evidence type="ECO:0000313" key="8">
    <source>
        <dbReference type="Proteomes" id="UP000247118"/>
    </source>
</evidence>
<evidence type="ECO:0000256" key="5">
    <source>
        <dbReference type="ARBA" id="ARBA00023004"/>
    </source>
</evidence>
<organism evidence="7 8">
    <name type="scientific">Gordonia terrae</name>
    <dbReference type="NCBI Taxonomy" id="2055"/>
    <lineage>
        <taxon>Bacteria</taxon>
        <taxon>Bacillati</taxon>
        <taxon>Actinomycetota</taxon>
        <taxon>Actinomycetes</taxon>
        <taxon>Mycobacteriales</taxon>
        <taxon>Gordoniaceae</taxon>
        <taxon>Gordonia</taxon>
    </lineage>
</organism>
<dbReference type="AlphaFoldDB" id="A0AAD0NWF1"/>
<comment type="similarity">
    <text evidence="1">Belongs to the cytochrome P450 family.</text>
</comment>
<dbReference type="InterPro" id="IPR002397">
    <property type="entry name" value="Cyt_P450_B"/>
</dbReference>
<keyword evidence="4" id="KW-0560">Oxidoreductase</keyword>
<gene>
    <name evidence="7" type="ORF">DLJ61_02640</name>
</gene>
<dbReference type="PANTHER" id="PTHR46696:SF6">
    <property type="entry name" value="P450, PUTATIVE (EUROFUNG)-RELATED"/>
    <property type="match status" value="1"/>
</dbReference>
<dbReference type="PRINTS" id="PR00385">
    <property type="entry name" value="P450"/>
</dbReference>
<dbReference type="GeneID" id="32686625"/>
<dbReference type="SUPFAM" id="SSF48264">
    <property type="entry name" value="Cytochrome P450"/>
    <property type="match status" value="1"/>
</dbReference>
<dbReference type="InterPro" id="IPR036396">
    <property type="entry name" value="Cyt_P450_sf"/>
</dbReference>
<accession>A0AAD0NWF1</accession>
<dbReference type="Proteomes" id="UP000247118">
    <property type="component" value="Chromosome"/>
</dbReference>
<dbReference type="GO" id="GO:0005506">
    <property type="term" value="F:iron ion binding"/>
    <property type="evidence" value="ECO:0007669"/>
    <property type="project" value="InterPro"/>
</dbReference>
<dbReference type="EMBL" id="CP029604">
    <property type="protein sequence ID" value="AWO82583.1"/>
    <property type="molecule type" value="Genomic_DNA"/>
</dbReference>
<dbReference type="GO" id="GO:0004497">
    <property type="term" value="F:monooxygenase activity"/>
    <property type="evidence" value="ECO:0007669"/>
    <property type="project" value="UniProtKB-KW"/>
</dbReference>
<name>A0AAD0NWF1_9ACTN</name>
<evidence type="ECO:0000256" key="3">
    <source>
        <dbReference type="ARBA" id="ARBA00022723"/>
    </source>
</evidence>
<sequence length="420" mass="47514">MAAHSTPELTEADLAEAAERLKRAEAAGCPVVNFDYTTPQPALSYFSKFDELRNQGPTAYSSYGPGFWMLLTSDLVREAYQTPEVFSSHATIPSIPNPDWHWIPTMVDPPQHSEYRRMLNIAFSPRFVKQNEDRIRQDCIETIEKFAADGKCDFIEQFAKVFPTQVFLRIVGLPMEHTEMFMAWVEATFEGLGHFGDKAVSQRDAQIAIRGYFSEILKDRRENPPANAEDDFFSILANTVIGGEPITDENFANMSEVILLAGLDTVKSQLSYMFYWLANNPSDREWIVREPEIIPNAVEEFLRAHNIVMTARKVTEDTDFHGCPMKKGDMVMVANPSASRDEAEFDNPTEIQLDRQITTHYSFAGGPHRCVGAHLARKELAIALEEWHKRIPNYSVTNTEGLVEAGPQVGLERLELGWTV</sequence>
<dbReference type="Pfam" id="PF00067">
    <property type="entry name" value="p450"/>
    <property type="match status" value="1"/>
</dbReference>
<evidence type="ECO:0000313" key="7">
    <source>
        <dbReference type="EMBL" id="AWO82583.1"/>
    </source>
</evidence>
<keyword evidence="5" id="KW-0408">Iron</keyword>
<dbReference type="RefSeq" id="WP_004021516.1">
    <property type="nucleotide sequence ID" value="NZ_CABEIC010000002.1"/>
</dbReference>
<dbReference type="PRINTS" id="PR00359">
    <property type="entry name" value="BP450"/>
</dbReference>
<evidence type="ECO:0000256" key="6">
    <source>
        <dbReference type="ARBA" id="ARBA00023033"/>
    </source>
</evidence>
<evidence type="ECO:0000256" key="1">
    <source>
        <dbReference type="ARBA" id="ARBA00010617"/>
    </source>
</evidence>
<dbReference type="InterPro" id="IPR001128">
    <property type="entry name" value="Cyt_P450"/>
</dbReference>
<dbReference type="GO" id="GO:0020037">
    <property type="term" value="F:heme binding"/>
    <property type="evidence" value="ECO:0007669"/>
    <property type="project" value="InterPro"/>
</dbReference>
<dbReference type="PANTHER" id="PTHR46696">
    <property type="entry name" value="P450, PUTATIVE (EUROFUNG)-RELATED"/>
    <property type="match status" value="1"/>
</dbReference>
<evidence type="ECO:0000256" key="4">
    <source>
        <dbReference type="ARBA" id="ARBA00023002"/>
    </source>
</evidence>
<reference evidence="7 8" key="1">
    <citation type="submission" date="2018-05" db="EMBL/GenBank/DDBJ databases">
        <title>Complete genome sequence of Gordonia terrae NRRL B-16283.</title>
        <authorList>
            <person name="Garlena R.A."/>
            <person name="Russell D.A."/>
            <person name="Hatfull G.F."/>
        </authorList>
    </citation>
    <scope>NUCLEOTIDE SEQUENCE [LARGE SCALE GENOMIC DNA]</scope>
    <source>
        <strain evidence="7 8">NRRL B-16283</strain>
    </source>
</reference>
<evidence type="ECO:0000256" key="2">
    <source>
        <dbReference type="ARBA" id="ARBA00022617"/>
    </source>
</evidence>
<protein>
    <submittedName>
        <fullName evidence="7">Cytochrome P450</fullName>
    </submittedName>
</protein>
<keyword evidence="6" id="KW-0503">Monooxygenase</keyword>
<dbReference type="GO" id="GO:0016705">
    <property type="term" value="F:oxidoreductase activity, acting on paired donors, with incorporation or reduction of molecular oxygen"/>
    <property type="evidence" value="ECO:0007669"/>
    <property type="project" value="InterPro"/>
</dbReference>
<dbReference type="Gene3D" id="1.10.630.10">
    <property type="entry name" value="Cytochrome P450"/>
    <property type="match status" value="1"/>
</dbReference>